<reference evidence="1 2" key="1">
    <citation type="submission" date="2012-10" db="EMBL/GenBank/DDBJ databases">
        <title>Draft Genome Sequence of Paenibacillus popilliae ATCC 14706T.</title>
        <authorList>
            <person name="Iiyama K."/>
            <person name="Mori K."/>
            <person name="Mon H."/>
            <person name="Chieda Y."/>
            <person name="Lee J.M."/>
            <person name="Kusakabe T."/>
            <person name="Tashiro K."/>
            <person name="Asano S."/>
            <person name="Yasunaga-Aoki C."/>
            <person name="Shimizu S."/>
        </authorList>
    </citation>
    <scope>NUCLEOTIDE SEQUENCE [LARGE SCALE GENOMIC DNA]</scope>
    <source>
        <strain evidence="1 2">ATCC 14706</strain>
    </source>
</reference>
<keyword evidence="2" id="KW-1185">Reference proteome</keyword>
<name>M9L808_PAEPP</name>
<dbReference type="AlphaFoldDB" id="M9L808"/>
<gene>
    <name evidence="1" type="ORF">PPOP_0541</name>
</gene>
<protein>
    <submittedName>
        <fullName evidence="1">DNA uptake protein</fullName>
    </submittedName>
</protein>
<accession>M9L808</accession>
<dbReference type="Proteomes" id="UP000029453">
    <property type="component" value="Unassembled WGS sequence"/>
</dbReference>
<comment type="caution">
    <text evidence="1">The sequence shown here is derived from an EMBL/GenBank/DDBJ whole genome shotgun (WGS) entry which is preliminary data.</text>
</comment>
<organism evidence="1 2">
    <name type="scientific">Paenibacillus popilliae ATCC 14706</name>
    <dbReference type="NCBI Taxonomy" id="1212764"/>
    <lineage>
        <taxon>Bacteria</taxon>
        <taxon>Bacillati</taxon>
        <taxon>Bacillota</taxon>
        <taxon>Bacilli</taxon>
        <taxon>Bacillales</taxon>
        <taxon>Paenibacillaceae</taxon>
        <taxon>Paenibacillus</taxon>
    </lineage>
</organism>
<dbReference type="RefSeq" id="WP_006284481.1">
    <property type="nucleotide sequence ID" value="NZ_BALG01000024.1"/>
</dbReference>
<evidence type="ECO:0000313" key="2">
    <source>
        <dbReference type="Proteomes" id="UP000029453"/>
    </source>
</evidence>
<sequence length="83" mass="8969">MSRKEHITAIPIVRALAMIGVISVHSTSQATVDMVDLAALPGAKENQLRLKQLLMHRDVVGYRAQASLLGLDAGRLDPLKALL</sequence>
<proteinExistence type="predicted"/>
<dbReference type="EMBL" id="BALG01000024">
    <property type="protein sequence ID" value="GAC41192.1"/>
    <property type="molecule type" value="Genomic_DNA"/>
</dbReference>
<evidence type="ECO:0000313" key="1">
    <source>
        <dbReference type="EMBL" id="GAC41192.1"/>
    </source>
</evidence>